<name>A0AAV7HY97_COTGL</name>
<proteinExistence type="predicted"/>
<keyword evidence="1" id="KW-0812">Transmembrane</keyword>
<protein>
    <submittedName>
        <fullName evidence="2">Uncharacterized protein</fullName>
    </submittedName>
</protein>
<dbReference type="Proteomes" id="UP000826195">
    <property type="component" value="Unassembled WGS sequence"/>
</dbReference>
<gene>
    <name evidence="2" type="ORF">KQX54_017232</name>
</gene>
<evidence type="ECO:0000313" key="3">
    <source>
        <dbReference type="Proteomes" id="UP000826195"/>
    </source>
</evidence>
<accession>A0AAV7HY97</accession>
<evidence type="ECO:0000313" key="2">
    <source>
        <dbReference type="EMBL" id="KAH0550068.1"/>
    </source>
</evidence>
<comment type="caution">
    <text evidence="2">The sequence shown here is derived from an EMBL/GenBank/DDBJ whole genome shotgun (WGS) entry which is preliminary data.</text>
</comment>
<evidence type="ECO:0000256" key="1">
    <source>
        <dbReference type="SAM" id="Phobius"/>
    </source>
</evidence>
<sequence>MASSADYEMSLRMSKCRLHFYFTSWLSEIRAGSNLIFRIPPTPTVCYYYYILVVGCSLLFILGMKKIEEEFLLKRERKLESCSLSGSRYVSPSKPPYISQSLRCITKYTVSRVLFHLLELAKPDGSKQRVPAAEKPPSILHLWEWLMALKFNPSDDFGDGSPDDLLCIRAHKRRERGQGLCLVWCTASTAESEVTLLFPYPGACSLARDMLLKLQTVSDSPKCVRVHTQL</sequence>
<keyword evidence="1" id="KW-0472">Membrane</keyword>
<feature type="transmembrane region" description="Helical" evidence="1">
    <location>
        <begin position="47"/>
        <end position="64"/>
    </location>
</feature>
<dbReference type="EMBL" id="JAHXZJ010001864">
    <property type="protein sequence ID" value="KAH0550068.1"/>
    <property type="molecule type" value="Genomic_DNA"/>
</dbReference>
<organism evidence="2 3">
    <name type="scientific">Cotesia glomerata</name>
    <name type="common">Lepidopteran parasitic wasp</name>
    <name type="synonym">Apanteles glomeratus</name>
    <dbReference type="NCBI Taxonomy" id="32391"/>
    <lineage>
        <taxon>Eukaryota</taxon>
        <taxon>Metazoa</taxon>
        <taxon>Ecdysozoa</taxon>
        <taxon>Arthropoda</taxon>
        <taxon>Hexapoda</taxon>
        <taxon>Insecta</taxon>
        <taxon>Pterygota</taxon>
        <taxon>Neoptera</taxon>
        <taxon>Endopterygota</taxon>
        <taxon>Hymenoptera</taxon>
        <taxon>Apocrita</taxon>
        <taxon>Ichneumonoidea</taxon>
        <taxon>Braconidae</taxon>
        <taxon>Microgastrinae</taxon>
        <taxon>Cotesia</taxon>
    </lineage>
</organism>
<keyword evidence="1" id="KW-1133">Transmembrane helix</keyword>
<dbReference type="AlphaFoldDB" id="A0AAV7HY97"/>
<keyword evidence="3" id="KW-1185">Reference proteome</keyword>
<reference evidence="2 3" key="1">
    <citation type="journal article" date="2021" name="J. Hered.">
        <title>A chromosome-level genome assembly of the parasitoid wasp, Cotesia glomerata (Hymenoptera: Braconidae).</title>
        <authorList>
            <person name="Pinto B.J."/>
            <person name="Weis J.J."/>
            <person name="Gamble T."/>
            <person name="Ode P.J."/>
            <person name="Paul R."/>
            <person name="Zaspel J.M."/>
        </authorList>
    </citation>
    <scope>NUCLEOTIDE SEQUENCE [LARGE SCALE GENOMIC DNA]</scope>
    <source>
        <strain evidence="2">CgM1</strain>
    </source>
</reference>